<dbReference type="Pfam" id="PF01636">
    <property type="entry name" value="APH"/>
    <property type="match status" value="1"/>
</dbReference>
<dbReference type="EMBL" id="SHLC01000001">
    <property type="protein sequence ID" value="RZU64533.1"/>
    <property type="molecule type" value="Genomic_DNA"/>
</dbReference>
<evidence type="ECO:0000259" key="2">
    <source>
        <dbReference type="Pfam" id="PF01636"/>
    </source>
</evidence>
<sequence length="404" mass="42481">MARSPLTLAALATSAVPELDVVATRNHSRMVHGDFDAAVLLTRDGDELIVRIPRNQAAESEQSADLVALRALSTGVRSRLPFSVPEFIGQAPAGGTRAIVYVFLPGTTAETADIEHDAGLAASIGRSIAAVHSLPTSFIGDAGLPQQSAEETRAATIALIGRAADTGKLPAALLRRWEQATDDSALWQFAPSVIHGKLSAESFLLDGDGVTAVLGWSELRVGDAARDLHWILATPGDAGETTLAAYTAAQSGGIDRMLTQRAMLYAELELARWLLHGVESHNADIVEDAVHMLDALVETVHSHNMNQLSPTTGPILAVDDVEQLLTQTPRSQSAAAPRESSGALHTDSYDLSEFELDAEADAMSDAAGAGIAADHNGTTIIERRPHGQSAADDVATGPIELPGR</sequence>
<evidence type="ECO:0000256" key="1">
    <source>
        <dbReference type="SAM" id="MobiDB-lite"/>
    </source>
</evidence>
<proteinExistence type="predicted"/>
<dbReference type="SUPFAM" id="SSF56112">
    <property type="entry name" value="Protein kinase-like (PK-like)"/>
    <property type="match status" value="1"/>
</dbReference>
<dbReference type="OrthoDB" id="3239865at2"/>
<dbReference type="GO" id="GO:0016301">
    <property type="term" value="F:kinase activity"/>
    <property type="evidence" value="ECO:0007669"/>
    <property type="project" value="UniProtKB-KW"/>
</dbReference>
<name>A0A4Q8AKS6_9MICO</name>
<feature type="region of interest" description="Disordered" evidence="1">
    <location>
        <begin position="376"/>
        <end position="404"/>
    </location>
</feature>
<comment type="caution">
    <text evidence="3">The sequence shown here is derived from an EMBL/GenBank/DDBJ whole genome shotgun (WGS) entry which is preliminary data.</text>
</comment>
<reference evidence="3 4" key="1">
    <citation type="submission" date="2019-02" db="EMBL/GenBank/DDBJ databases">
        <title>Sequencing the genomes of 1000 actinobacteria strains.</title>
        <authorList>
            <person name="Klenk H.-P."/>
        </authorList>
    </citation>
    <scope>NUCLEOTIDE SEQUENCE [LARGE SCALE GENOMIC DNA]</scope>
    <source>
        <strain evidence="3 4">DSM 18319</strain>
    </source>
</reference>
<dbReference type="InterPro" id="IPR002575">
    <property type="entry name" value="Aminoglycoside_PTrfase"/>
</dbReference>
<keyword evidence="3" id="KW-0808">Transferase</keyword>
<keyword evidence="4" id="KW-1185">Reference proteome</keyword>
<gene>
    <name evidence="3" type="ORF">EV379_0830</name>
</gene>
<accession>A0A4Q8AKS6</accession>
<feature type="domain" description="Aminoglycoside phosphotransferase" evidence="2">
    <location>
        <begin position="33"/>
        <end position="257"/>
    </location>
</feature>
<dbReference type="InterPro" id="IPR011009">
    <property type="entry name" value="Kinase-like_dom_sf"/>
</dbReference>
<organism evidence="3 4">
    <name type="scientific">Microterricola gilva</name>
    <dbReference type="NCBI Taxonomy" id="393267"/>
    <lineage>
        <taxon>Bacteria</taxon>
        <taxon>Bacillati</taxon>
        <taxon>Actinomycetota</taxon>
        <taxon>Actinomycetes</taxon>
        <taxon>Micrococcales</taxon>
        <taxon>Microbacteriaceae</taxon>
        <taxon>Microterricola</taxon>
    </lineage>
</organism>
<dbReference type="Proteomes" id="UP000291483">
    <property type="component" value="Unassembled WGS sequence"/>
</dbReference>
<keyword evidence="3" id="KW-0418">Kinase</keyword>
<evidence type="ECO:0000313" key="3">
    <source>
        <dbReference type="EMBL" id="RZU64533.1"/>
    </source>
</evidence>
<protein>
    <submittedName>
        <fullName evidence="3">Aminoglycoside phosphotransferase (APT) family kinase protein</fullName>
    </submittedName>
</protein>
<dbReference type="Gene3D" id="3.90.1200.10">
    <property type="match status" value="1"/>
</dbReference>
<evidence type="ECO:0000313" key="4">
    <source>
        <dbReference type="Proteomes" id="UP000291483"/>
    </source>
</evidence>
<dbReference type="AlphaFoldDB" id="A0A4Q8AKS6"/>